<keyword evidence="5 7" id="KW-1133">Transmembrane helix</keyword>
<dbReference type="Proteomes" id="UP001177023">
    <property type="component" value="Unassembled WGS sequence"/>
</dbReference>
<comment type="similarity">
    <text evidence="2 7">Belongs to the derlin family.</text>
</comment>
<feature type="transmembrane region" description="Helical" evidence="7">
    <location>
        <begin position="18"/>
        <end position="41"/>
    </location>
</feature>
<evidence type="ECO:0000256" key="8">
    <source>
        <dbReference type="SAM" id="MobiDB-lite"/>
    </source>
</evidence>
<dbReference type="SUPFAM" id="SSF144091">
    <property type="entry name" value="Rhomboid-like"/>
    <property type="match status" value="1"/>
</dbReference>
<gene>
    <name evidence="9" type="ORF">MSPICULIGERA_LOCUS14373</name>
</gene>
<dbReference type="InterPro" id="IPR035952">
    <property type="entry name" value="Rhomboid-like_sf"/>
</dbReference>
<feature type="transmembrane region" description="Helical" evidence="7">
    <location>
        <begin position="172"/>
        <end position="191"/>
    </location>
</feature>
<evidence type="ECO:0000313" key="10">
    <source>
        <dbReference type="Proteomes" id="UP001177023"/>
    </source>
</evidence>
<keyword evidence="10" id="KW-1185">Reference proteome</keyword>
<dbReference type="PANTHER" id="PTHR11009">
    <property type="entry name" value="DER1-LIKE PROTEIN, DERLIN"/>
    <property type="match status" value="1"/>
</dbReference>
<dbReference type="AlphaFoldDB" id="A0AA36G514"/>
<sequence>MADSISGWFQTIPLITRYWFGASIVVPLLGRFGLISAKFCYLSWELVFYKFQFWRPFTALIFYPVTPQSGFHWLMMLFFMYNYSKNLESEVFDGRPADYFYLLFFNWAVATILCMALEVGFLLDVMVLSVLYIWCQLNKDKIVSFWFGMQFKAVYLPWVLCAFNAVLRGGGLHELIGIFIGHSYYFLAIAYPQEHGGYSFLETPSFLYNLLPNQRTGVRNIFGTAADRRDQAEARPQAPRGHDWGMGRPLGQ</sequence>
<name>A0AA36G514_9BILA</name>
<keyword evidence="4 7" id="KW-0256">Endoplasmic reticulum</keyword>
<organism evidence="9 10">
    <name type="scientific">Mesorhabditis spiculigera</name>
    <dbReference type="NCBI Taxonomy" id="96644"/>
    <lineage>
        <taxon>Eukaryota</taxon>
        <taxon>Metazoa</taxon>
        <taxon>Ecdysozoa</taxon>
        <taxon>Nematoda</taxon>
        <taxon>Chromadorea</taxon>
        <taxon>Rhabditida</taxon>
        <taxon>Rhabditina</taxon>
        <taxon>Rhabditomorpha</taxon>
        <taxon>Rhabditoidea</taxon>
        <taxon>Rhabditidae</taxon>
        <taxon>Mesorhabditinae</taxon>
        <taxon>Mesorhabditis</taxon>
    </lineage>
</organism>
<feature type="transmembrane region" description="Helical" evidence="7">
    <location>
        <begin position="53"/>
        <end position="80"/>
    </location>
</feature>
<feature type="region of interest" description="Disordered" evidence="8">
    <location>
        <begin position="229"/>
        <end position="252"/>
    </location>
</feature>
<keyword evidence="3 7" id="KW-0812">Transmembrane</keyword>
<dbReference type="Pfam" id="PF04511">
    <property type="entry name" value="DER1"/>
    <property type="match status" value="1"/>
</dbReference>
<dbReference type="EMBL" id="CATQJA010002642">
    <property type="protein sequence ID" value="CAJ0576074.1"/>
    <property type="molecule type" value="Genomic_DNA"/>
</dbReference>
<evidence type="ECO:0000256" key="3">
    <source>
        <dbReference type="ARBA" id="ARBA00022692"/>
    </source>
</evidence>
<comment type="function">
    <text evidence="7">May be involved in the degradation of misfolded endoplasmic reticulum (ER) luminal proteins.</text>
</comment>
<keyword evidence="6 7" id="KW-0472">Membrane</keyword>
<evidence type="ECO:0000256" key="4">
    <source>
        <dbReference type="ARBA" id="ARBA00022824"/>
    </source>
</evidence>
<dbReference type="GO" id="GO:0006950">
    <property type="term" value="P:response to stress"/>
    <property type="evidence" value="ECO:0007669"/>
    <property type="project" value="UniProtKB-ARBA"/>
</dbReference>
<evidence type="ECO:0000256" key="1">
    <source>
        <dbReference type="ARBA" id="ARBA00004477"/>
    </source>
</evidence>
<evidence type="ECO:0000256" key="6">
    <source>
        <dbReference type="ARBA" id="ARBA00023136"/>
    </source>
</evidence>
<evidence type="ECO:0000313" key="9">
    <source>
        <dbReference type="EMBL" id="CAJ0576074.1"/>
    </source>
</evidence>
<dbReference type="GO" id="GO:0005789">
    <property type="term" value="C:endoplasmic reticulum membrane"/>
    <property type="evidence" value="ECO:0007669"/>
    <property type="project" value="UniProtKB-SubCell"/>
</dbReference>
<feature type="non-terminal residue" evidence="9">
    <location>
        <position position="1"/>
    </location>
</feature>
<protein>
    <recommendedName>
        <fullName evidence="7">Derlin</fullName>
    </recommendedName>
</protein>
<feature type="transmembrane region" description="Helical" evidence="7">
    <location>
        <begin position="100"/>
        <end position="133"/>
    </location>
</feature>
<reference evidence="9" key="1">
    <citation type="submission" date="2023-06" db="EMBL/GenBank/DDBJ databases">
        <authorList>
            <person name="Delattre M."/>
        </authorList>
    </citation>
    <scope>NUCLEOTIDE SEQUENCE</scope>
    <source>
        <strain evidence="9">AF72</strain>
    </source>
</reference>
<comment type="subcellular location">
    <subcellularLocation>
        <location evidence="1 7">Endoplasmic reticulum membrane</location>
        <topology evidence="1 7">Multi-pass membrane protein</topology>
    </subcellularLocation>
</comment>
<accession>A0AA36G514</accession>
<dbReference type="InterPro" id="IPR007599">
    <property type="entry name" value="DER1"/>
</dbReference>
<proteinExistence type="inferred from homology"/>
<evidence type="ECO:0000256" key="2">
    <source>
        <dbReference type="ARBA" id="ARBA00008917"/>
    </source>
</evidence>
<evidence type="ECO:0000256" key="7">
    <source>
        <dbReference type="RuleBase" id="RU363059"/>
    </source>
</evidence>
<evidence type="ECO:0000256" key="5">
    <source>
        <dbReference type="ARBA" id="ARBA00022989"/>
    </source>
</evidence>
<comment type="caution">
    <text evidence="9">The sequence shown here is derived from an EMBL/GenBank/DDBJ whole genome shotgun (WGS) entry which is preliminary data.</text>
</comment>
<feature type="transmembrane region" description="Helical" evidence="7">
    <location>
        <begin position="145"/>
        <end position="166"/>
    </location>
</feature>